<feature type="compositionally biased region" description="Polar residues" evidence="3">
    <location>
        <begin position="40"/>
        <end position="49"/>
    </location>
</feature>
<keyword evidence="1 4" id="KW-0732">Signal</keyword>
<feature type="compositionally biased region" description="Low complexity" evidence="3">
    <location>
        <begin position="56"/>
        <end position="66"/>
    </location>
</feature>
<reference evidence="6" key="2">
    <citation type="submission" date="2020-09" db="EMBL/GenBank/DDBJ databases">
        <authorList>
            <person name="Sun Q."/>
            <person name="Ohkuma M."/>
        </authorList>
    </citation>
    <scope>NUCLEOTIDE SEQUENCE</scope>
    <source>
        <strain evidence="6">JCM 3172</strain>
    </source>
</reference>
<feature type="domain" description="Low molecular weight antigen MTB12-like C-terminal" evidence="5">
    <location>
        <begin position="66"/>
        <end position="175"/>
    </location>
</feature>
<feature type="region of interest" description="Disordered" evidence="3">
    <location>
        <begin position="35"/>
        <end position="66"/>
    </location>
</feature>
<gene>
    <name evidence="6" type="ORF">GCM10014713_38390</name>
</gene>
<evidence type="ECO:0000256" key="4">
    <source>
        <dbReference type="SAM" id="SignalP"/>
    </source>
</evidence>
<dbReference type="EMBL" id="BMQQ01000014">
    <property type="protein sequence ID" value="GGT41009.1"/>
    <property type="molecule type" value="Genomic_DNA"/>
</dbReference>
<protein>
    <recommendedName>
        <fullName evidence="5">Low molecular weight antigen MTB12-like C-terminal domain-containing protein</fullName>
    </recommendedName>
</protein>
<comment type="caution">
    <text evidence="6">The sequence shown here is derived from an EMBL/GenBank/DDBJ whole genome shotgun (WGS) entry which is preliminary data.</text>
</comment>
<name>A0A918H7X2_9ACTN</name>
<dbReference type="Pfam" id="PF26580">
    <property type="entry name" value="Mtb12_C"/>
    <property type="match status" value="1"/>
</dbReference>
<dbReference type="InterPro" id="IPR058644">
    <property type="entry name" value="Mtb12-like_C"/>
</dbReference>
<accession>A0A918H7X2</accession>
<sequence>MGLSRRDGHPRRRIAALAAAAVLVVTPAAVACGDNGGGTESNRSPAVTQPSPPATDGGRTAGPADPAAARAEIEKNWTTFFDPEASTDDKVEVLENGERMRSVLEAMAGDPAASQTSAKITDVAFTSATEANVTYDLLVGGTPTLPDSKGTAVLQDDTWKVSVKTLCGLVKLSGNAVPGC</sequence>
<evidence type="ECO:0000313" key="7">
    <source>
        <dbReference type="Proteomes" id="UP000619486"/>
    </source>
</evidence>
<proteinExistence type="inferred from homology"/>
<comment type="similarity">
    <text evidence="2">Belongs to the MTB12 family.</text>
</comment>
<evidence type="ECO:0000259" key="5">
    <source>
        <dbReference type="Pfam" id="PF26580"/>
    </source>
</evidence>
<evidence type="ECO:0000313" key="6">
    <source>
        <dbReference type="EMBL" id="GGT41009.1"/>
    </source>
</evidence>
<evidence type="ECO:0000256" key="2">
    <source>
        <dbReference type="ARBA" id="ARBA00093774"/>
    </source>
</evidence>
<dbReference type="PROSITE" id="PS51257">
    <property type="entry name" value="PROKAR_LIPOPROTEIN"/>
    <property type="match status" value="1"/>
</dbReference>
<feature type="signal peptide" evidence="4">
    <location>
        <begin position="1"/>
        <end position="31"/>
    </location>
</feature>
<keyword evidence="7" id="KW-1185">Reference proteome</keyword>
<dbReference type="RefSeq" id="WP_229833060.1">
    <property type="nucleotide sequence ID" value="NZ_BMQQ01000014.1"/>
</dbReference>
<feature type="chain" id="PRO_5039026918" description="Low molecular weight antigen MTB12-like C-terminal domain-containing protein" evidence="4">
    <location>
        <begin position="32"/>
        <end position="180"/>
    </location>
</feature>
<reference evidence="6" key="1">
    <citation type="journal article" date="2014" name="Int. J. Syst. Evol. Microbiol.">
        <title>Complete genome sequence of Corynebacterium casei LMG S-19264T (=DSM 44701T), isolated from a smear-ripened cheese.</title>
        <authorList>
            <consortium name="US DOE Joint Genome Institute (JGI-PGF)"/>
            <person name="Walter F."/>
            <person name="Albersmeier A."/>
            <person name="Kalinowski J."/>
            <person name="Ruckert C."/>
        </authorList>
    </citation>
    <scope>NUCLEOTIDE SEQUENCE</scope>
    <source>
        <strain evidence="6">JCM 3172</strain>
    </source>
</reference>
<dbReference type="Proteomes" id="UP000619486">
    <property type="component" value="Unassembled WGS sequence"/>
</dbReference>
<evidence type="ECO:0000256" key="1">
    <source>
        <dbReference type="ARBA" id="ARBA00022729"/>
    </source>
</evidence>
<dbReference type="AlphaFoldDB" id="A0A918H7X2"/>
<organism evidence="6 7">
    <name type="scientific">Streptomyces purpureus</name>
    <dbReference type="NCBI Taxonomy" id="1951"/>
    <lineage>
        <taxon>Bacteria</taxon>
        <taxon>Bacillati</taxon>
        <taxon>Actinomycetota</taxon>
        <taxon>Actinomycetes</taxon>
        <taxon>Kitasatosporales</taxon>
        <taxon>Streptomycetaceae</taxon>
        <taxon>Streptomyces</taxon>
    </lineage>
</organism>
<evidence type="ECO:0000256" key="3">
    <source>
        <dbReference type="SAM" id="MobiDB-lite"/>
    </source>
</evidence>